<organism evidence="2 3">
    <name type="scientific">Neoroseomonas alkaliterrae</name>
    <dbReference type="NCBI Taxonomy" id="1452450"/>
    <lineage>
        <taxon>Bacteria</taxon>
        <taxon>Pseudomonadati</taxon>
        <taxon>Pseudomonadota</taxon>
        <taxon>Alphaproteobacteria</taxon>
        <taxon>Acetobacterales</taxon>
        <taxon>Acetobacteraceae</taxon>
        <taxon>Neoroseomonas</taxon>
    </lineage>
</organism>
<dbReference type="GO" id="GO:0003824">
    <property type="term" value="F:catalytic activity"/>
    <property type="evidence" value="ECO:0007669"/>
    <property type="project" value="UniProtKB-ARBA"/>
</dbReference>
<accession>A0A840XQL8</accession>
<evidence type="ECO:0000313" key="2">
    <source>
        <dbReference type="EMBL" id="MBB5689160.1"/>
    </source>
</evidence>
<reference evidence="2 3" key="1">
    <citation type="submission" date="2020-08" db="EMBL/GenBank/DDBJ databases">
        <title>Genomic Encyclopedia of Type Strains, Phase IV (KMG-IV): sequencing the most valuable type-strain genomes for metagenomic binning, comparative biology and taxonomic classification.</title>
        <authorList>
            <person name="Goeker M."/>
        </authorList>
    </citation>
    <scope>NUCLEOTIDE SEQUENCE [LARGE SCALE GENOMIC DNA]</scope>
    <source>
        <strain evidence="2 3">DSM 25895</strain>
    </source>
</reference>
<proteinExistence type="inferred from homology"/>
<dbReference type="NCBIfam" id="NF004795">
    <property type="entry name" value="PRK06143.1"/>
    <property type="match status" value="1"/>
</dbReference>
<dbReference type="Gene3D" id="3.90.226.10">
    <property type="entry name" value="2-enoyl-CoA Hydratase, Chain A, domain 1"/>
    <property type="match status" value="1"/>
</dbReference>
<dbReference type="SUPFAM" id="SSF52096">
    <property type="entry name" value="ClpP/crotonase"/>
    <property type="match status" value="1"/>
</dbReference>
<dbReference type="PANTHER" id="PTHR11941:SF171">
    <property type="entry name" value="SD19268P"/>
    <property type="match status" value="1"/>
</dbReference>
<dbReference type="GO" id="GO:0006635">
    <property type="term" value="P:fatty acid beta-oxidation"/>
    <property type="evidence" value="ECO:0007669"/>
    <property type="project" value="TreeGrafter"/>
</dbReference>
<comment type="caution">
    <text evidence="2">The sequence shown here is derived from an EMBL/GenBank/DDBJ whole genome shotgun (WGS) entry which is preliminary data.</text>
</comment>
<evidence type="ECO:0000313" key="3">
    <source>
        <dbReference type="Proteomes" id="UP000562254"/>
    </source>
</evidence>
<gene>
    <name evidence="2" type="ORF">FHS88_001285</name>
</gene>
<dbReference type="PANTHER" id="PTHR11941">
    <property type="entry name" value="ENOYL-COA HYDRATASE-RELATED"/>
    <property type="match status" value="1"/>
</dbReference>
<dbReference type="Proteomes" id="UP000562254">
    <property type="component" value="Unassembled WGS sequence"/>
</dbReference>
<dbReference type="AlphaFoldDB" id="A0A840XQL8"/>
<evidence type="ECO:0000256" key="1">
    <source>
        <dbReference type="ARBA" id="ARBA00005254"/>
    </source>
</evidence>
<dbReference type="Pfam" id="PF00378">
    <property type="entry name" value="ECH_1"/>
    <property type="match status" value="1"/>
</dbReference>
<comment type="similarity">
    <text evidence="1">Belongs to the enoyl-CoA hydratase/isomerase family.</text>
</comment>
<dbReference type="EMBL" id="JACIJE010000003">
    <property type="protein sequence ID" value="MBB5689160.1"/>
    <property type="molecule type" value="Genomic_DNA"/>
</dbReference>
<name>A0A840XQL8_9PROT</name>
<dbReference type="RefSeq" id="WP_184482570.1">
    <property type="nucleotide sequence ID" value="NZ_JAAEDJ010000016.1"/>
</dbReference>
<dbReference type="InterPro" id="IPR029045">
    <property type="entry name" value="ClpP/crotonase-like_dom_sf"/>
</dbReference>
<protein>
    <submittedName>
        <fullName evidence="2">Enoyl-CoA hydratase/carnithine racemase</fullName>
    </submittedName>
</protein>
<dbReference type="CDD" id="cd06558">
    <property type="entry name" value="crotonase-like"/>
    <property type="match status" value="1"/>
</dbReference>
<sequence>MAGRIAVRRTHEGRVAEIVVDHDAKLNTLNPPLMEEFAAAFAALGQDPALRAVVLAGAGPRAFIGGADISVMAAIPGEEEAQAFIRLVHGCCRAVRDCPVPVIARIHGWCLGAGLEVAASCDLRIASQSAKFGMPEVRVGIPSVVEAALLPGLIGWGRTRRLLLLAETIGAAEAEAWGLVERVVPDAELAAAVEAWLRLLLEAGPQAIRAQKALIRRWEDSSTTQGIAAGIEAFGASWRSDEPARMLGGFLAAKRRRD</sequence>
<keyword evidence="3" id="KW-1185">Reference proteome</keyword>
<dbReference type="InterPro" id="IPR001753">
    <property type="entry name" value="Enoyl-CoA_hydra/iso"/>
</dbReference>